<name>A0A133KCS9_9FIRM</name>
<organism evidence="1 2">
    <name type="scientific">Anaerococcus tetradius</name>
    <dbReference type="NCBI Taxonomy" id="33036"/>
    <lineage>
        <taxon>Bacteria</taxon>
        <taxon>Bacillati</taxon>
        <taxon>Bacillota</taxon>
        <taxon>Tissierellia</taxon>
        <taxon>Tissierellales</taxon>
        <taxon>Peptoniphilaceae</taxon>
        <taxon>Anaerococcus</taxon>
    </lineage>
</organism>
<sequence>MYIFDIDGTLLNTIESINFYINKTLEKYKLGEISKTKVREFVGNGPVVLIEKTLDFVGADPDSRYRKEILDFYNKAYDDDPTYLLKPYDGIRESLDAIKKRGEIITCFSNKPDSTSNKVIKAVFGKDYFDFILGYKESYKRKPSAEGIIIIKERFGVDFSDILYFGDSEVDMKCGKNAGIFTIGCAWGFRDKAILMKEKPNLIIDDPSEIKDIRRM</sequence>
<accession>A0A133KCS9</accession>
<dbReference type="PANTHER" id="PTHR43434:SF1">
    <property type="entry name" value="PHOSPHOGLYCOLATE PHOSPHATASE"/>
    <property type="match status" value="1"/>
</dbReference>
<dbReference type="SUPFAM" id="SSF56784">
    <property type="entry name" value="HAD-like"/>
    <property type="match status" value="1"/>
</dbReference>
<dbReference type="GO" id="GO:0005829">
    <property type="term" value="C:cytosol"/>
    <property type="evidence" value="ECO:0007669"/>
    <property type="project" value="TreeGrafter"/>
</dbReference>
<dbReference type="SFLD" id="SFLDG01129">
    <property type="entry name" value="C1.5:_HAD__Beta-PGM__Phosphata"/>
    <property type="match status" value="1"/>
</dbReference>
<evidence type="ECO:0000313" key="1">
    <source>
        <dbReference type="EMBL" id="KWZ77287.1"/>
    </source>
</evidence>
<gene>
    <name evidence="1" type="ORF">HMPREF3200_01531</name>
</gene>
<dbReference type="InterPro" id="IPR023214">
    <property type="entry name" value="HAD_sf"/>
</dbReference>
<dbReference type="InterPro" id="IPR006439">
    <property type="entry name" value="HAD-SF_hydro_IA"/>
</dbReference>
<comment type="caution">
    <text evidence="1">The sequence shown here is derived from an EMBL/GenBank/DDBJ whole genome shotgun (WGS) entry which is preliminary data.</text>
</comment>
<dbReference type="STRING" id="33036.HMPREF3200_01531"/>
<dbReference type="Gene3D" id="1.10.150.240">
    <property type="entry name" value="Putative phosphatase, domain 2"/>
    <property type="match status" value="1"/>
</dbReference>
<reference evidence="2" key="1">
    <citation type="submission" date="2016-01" db="EMBL/GenBank/DDBJ databases">
        <authorList>
            <person name="Mitreva M."/>
            <person name="Pepin K.H."/>
            <person name="Mihindukulasuriya K.A."/>
            <person name="Fulton R."/>
            <person name="Fronick C."/>
            <person name="O'Laughlin M."/>
            <person name="Miner T."/>
            <person name="Herter B."/>
            <person name="Rosa B.A."/>
            <person name="Cordes M."/>
            <person name="Tomlinson C."/>
            <person name="Wollam A."/>
            <person name="Palsikar V.B."/>
            <person name="Mardis E.R."/>
            <person name="Wilson R.K."/>
        </authorList>
    </citation>
    <scope>NUCLEOTIDE SEQUENCE [LARGE SCALE GENOMIC DNA]</scope>
    <source>
        <strain evidence="2">MJR8151</strain>
    </source>
</reference>
<keyword evidence="1" id="KW-0378">Hydrolase</keyword>
<dbReference type="GO" id="GO:0008967">
    <property type="term" value="F:phosphoglycolate phosphatase activity"/>
    <property type="evidence" value="ECO:0007669"/>
    <property type="project" value="TreeGrafter"/>
</dbReference>
<dbReference type="RefSeq" id="WP_060929724.1">
    <property type="nucleotide sequence ID" value="NZ_CAMPNK010000032.1"/>
</dbReference>
<evidence type="ECO:0000313" key="2">
    <source>
        <dbReference type="Proteomes" id="UP000070383"/>
    </source>
</evidence>
<dbReference type="PATRIC" id="fig|33036.3.peg.1516"/>
<dbReference type="EMBL" id="LRPM01000057">
    <property type="protein sequence ID" value="KWZ77287.1"/>
    <property type="molecule type" value="Genomic_DNA"/>
</dbReference>
<dbReference type="PANTHER" id="PTHR43434">
    <property type="entry name" value="PHOSPHOGLYCOLATE PHOSPHATASE"/>
    <property type="match status" value="1"/>
</dbReference>
<keyword evidence="2" id="KW-1185">Reference proteome</keyword>
<proteinExistence type="predicted"/>
<dbReference type="OrthoDB" id="9807630at2"/>
<dbReference type="AlphaFoldDB" id="A0A133KCS9"/>
<dbReference type="NCBIfam" id="TIGR01549">
    <property type="entry name" value="HAD-SF-IA-v1"/>
    <property type="match status" value="1"/>
</dbReference>
<dbReference type="InterPro" id="IPR041492">
    <property type="entry name" value="HAD_2"/>
</dbReference>
<dbReference type="Pfam" id="PF13419">
    <property type="entry name" value="HAD_2"/>
    <property type="match status" value="1"/>
</dbReference>
<dbReference type="InterPro" id="IPR036412">
    <property type="entry name" value="HAD-like_sf"/>
</dbReference>
<dbReference type="SFLD" id="SFLDS00003">
    <property type="entry name" value="Haloacid_Dehalogenase"/>
    <property type="match status" value="1"/>
</dbReference>
<dbReference type="Gene3D" id="3.40.50.1000">
    <property type="entry name" value="HAD superfamily/HAD-like"/>
    <property type="match status" value="1"/>
</dbReference>
<dbReference type="InterPro" id="IPR023198">
    <property type="entry name" value="PGP-like_dom2"/>
</dbReference>
<dbReference type="GO" id="GO:0006281">
    <property type="term" value="P:DNA repair"/>
    <property type="evidence" value="ECO:0007669"/>
    <property type="project" value="TreeGrafter"/>
</dbReference>
<dbReference type="Proteomes" id="UP000070383">
    <property type="component" value="Unassembled WGS sequence"/>
</dbReference>
<dbReference type="InterPro" id="IPR050155">
    <property type="entry name" value="HAD-like_hydrolase_sf"/>
</dbReference>
<protein>
    <submittedName>
        <fullName evidence="1">HAD hydrolase, family IA, variant 1</fullName>
    </submittedName>
</protein>